<evidence type="ECO:0000313" key="3">
    <source>
        <dbReference type="Proteomes" id="UP000038009"/>
    </source>
</evidence>
<dbReference type="EMBL" id="LJSK01000315">
    <property type="protein sequence ID" value="KPI83866.1"/>
    <property type="molecule type" value="Genomic_DNA"/>
</dbReference>
<feature type="compositionally biased region" description="Basic and acidic residues" evidence="1">
    <location>
        <begin position="424"/>
        <end position="434"/>
    </location>
</feature>
<sequence length="564" mass="60554">MDLPFHLRLAYASHCSDPYADSKRRLTNALFVSSGALAAQTETSWLNSLVKHLQYSHERYNEAHLSTDRTVEEADAAPVAPAVCPCEHPEEGKTEEVQAHIVSSSPPTTSSTSPTASHSIAEQDALTLRPGLPSLPSLLSLDEDRVKKRRFSPPFIEERSPSSAASGPASETSTCKDDDTCGHQIKKADANVQVDVAADTVNEEHHRRVQAQLAGTHEALLADITTSLERRLQQCVLKTLALDDANQQLICAFHIRPNASTSADERAHPATATSLSPAPPEERISPADLAKEVDSYLSGAQASPAAVGNTKAAAVLSTPTLTANRNEQSISVEAKKELALHLHTLRNQVVHMRRQLDAHEAMHSRRMAAIFAASKESSDRPPIRVEIVKAYEEEPVPYRKGPWRKADFAAAAHRTAGGKGRGGQGEKNKSRSSDDFTDYSSSWVTSSEVLTEMDGRATSDESGARAKHQSGERGKPGAAAAAGGTAIISSIDSDSSLSSTEELFKKRQAAAMQARAQRAATTAARQQSRYSSETSSSSYSSSDSSYSSMTETSTTTSSGSYTTR</sequence>
<gene>
    <name evidence="2" type="ORF">ABL78_7084</name>
</gene>
<feature type="region of interest" description="Disordered" evidence="1">
    <location>
        <begin position="261"/>
        <end position="283"/>
    </location>
</feature>
<accession>A0A0N0P393</accession>
<dbReference type="AlphaFoldDB" id="A0A0N0P393"/>
<feature type="region of interest" description="Disordered" evidence="1">
    <location>
        <begin position="86"/>
        <end position="120"/>
    </location>
</feature>
<dbReference type="OrthoDB" id="267065at2759"/>
<proteinExistence type="predicted"/>
<feature type="compositionally biased region" description="Low complexity" evidence="1">
    <location>
        <begin position="509"/>
        <end position="564"/>
    </location>
</feature>
<feature type="region of interest" description="Disordered" evidence="1">
    <location>
        <begin position="411"/>
        <end position="481"/>
    </location>
</feature>
<feature type="compositionally biased region" description="Basic and acidic residues" evidence="1">
    <location>
        <begin position="453"/>
        <end position="475"/>
    </location>
</feature>
<dbReference type="OMA" id="YRKGPWR"/>
<organism evidence="2 3">
    <name type="scientific">Leptomonas seymouri</name>
    <dbReference type="NCBI Taxonomy" id="5684"/>
    <lineage>
        <taxon>Eukaryota</taxon>
        <taxon>Discoba</taxon>
        <taxon>Euglenozoa</taxon>
        <taxon>Kinetoplastea</taxon>
        <taxon>Metakinetoplastina</taxon>
        <taxon>Trypanosomatida</taxon>
        <taxon>Trypanosomatidae</taxon>
        <taxon>Leishmaniinae</taxon>
        <taxon>Leptomonas</taxon>
    </lineage>
</organism>
<evidence type="ECO:0000256" key="1">
    <source>
        <dbReference type="SAM" id="MobiDB-lite"/>
    </source>
</evidence>
<feature type="compositionally biased region" description="Basic and acidic residues" evidence="1">
    <location>
        <begin position="87"/>
        <end position="98"/>
    </location>
</feature>
<feature type="region of interest" description="Disordered" evidence="1">
    <location>
        <begin position="151"/>
        <end position="180"/>
    </location>
</feature>
<evidence type="ECO:0000313" key="2">
    <source>
        <dbReference type="EMBL" id="KPI83866.1"/>
    </source>
</evidence>
<feature type="compositionally biased region" description="Polar residues" evidence="1">
    <location>
        <begin position="438"/>
        <end position="449"/>
    </location>
</feature>
<comment type="caution">
    <text evidence="2">The sequence shown here is derived from an EMBL/GenBank/DDBJ whole genome shotgun (WGS) entry which is preliminary data.</text>
</comment>
<keyword evidence="3" id="KW-1185">Reference proteome</keyword>
<feature type="compositionally biased region" description="Low complexity" evidence="1">
    <location>
        <begin position="161"/>
        <end position="173"/>
    </location>
</feature>
<feature type="region of interest" description="Disordered" evidence="1">
    <location>
        <begin position="493"/>
        <end position="564"/>
    </location>
</feature>
<feature type="compositionally biased region" description="Low complexity" evidence="1">
    <location>
        <begin position="103"/>
        <end position="119"/>
    </location>
</feature>
<dbReference type="VEuPathDB" id="TriTrypDB:Lsey_0315_0030"/>
<protein>
    <submittedName>
        <fullName evidence="2">Uncharacterized protein</fullName>
    </submittedName>
</protein>
<dbReference type="Proteomes" id="UP000038009">
    <property type="component" value="Unassembled WGS sequence"/>
</dbReference>
<reference evidence="2 3" key="1">
    <citation type="journal article" date="2015" name="PLoS Pathog.">
        <title>Leptomonas seymouri: Adaptations to the Dixenous Life Cycle Analyzed by Genome Sequencing, Transcriptome Profiling and Co-infection with Leishmania donovani.</title>
        <authorList>
            <person name="Kraeva N."/>
            <person name="Butenko A."/>
            <person name="Hlavacova J."/>
            <person name="Kostygov A."/>
            <person name="Myskova J."/>
            <person name="Grybchuk D."/>
            <person name="Lestinova T."/>
            <person name="Votypka J."/>
            <person name="Volf P."/>
            <person name="Opperdoes F."/>
            <person name="Flegontov P."/>
            <person name="Lukes J."/>
            <person name="Yurchenko V."/>
        </authorList>
    </citation>
    <scope>NUCLEOTIDE SEQUENCE [LARGE SCALE GENOMIC DNA]</scope>
    <source>
        <strain evidence="2 3">ATCC 30220</strain>
    </source>
</reference>
<name>A0A0N0P393_LEPSE</name>